<dbReference type="InterPro" id="IPR006626">
    <property type="entry name" value="PbH1"/>
</dbReference>
<evidence type="ECO:0000313" key="4">
    <source>
        <dbReference type="Proteomes" id="UP000179786"/>
    </source>
</evidence>
<keyword evidence="1" id="KW-0732">Signal</keyword>
<feature type="signal peptide" evidence="1">
    <location>
        <begin position="1"/>
        <end position="24"/>
    </location>
</feature>
<proteinExistence type="predicted"/>
<dbReference type="RefSeq" id="WP_070983530.1">
    <property type="nucleotide sequence ID" value="NZ_MKJU01000008.1"/>
</dbReference>
<dbReference type="EMBL" id="MKJU01000008">
    <property type="protein sequence ID" value="OHU92404.1"/>
    <property type="molecule type" value="Genomic_DNA"/>
</dbReference>
<reference evidence="3 4" key="1">
    <citation type="submission" date="2016-09" db="EMBL/GenBank/DDBJ databases">
        <title>Pseudoalteromonas amylolytica sp. nov., isolated from the surface seawater.</title>
        <authorList>
            <person name="Wu Y.-H."/>
            <person name="Cheng H."/>
            <person name="Jin X.-B."/>
            <person name="Wang C.-S."/>
            <person name="Xu X.-W."/>
        </authorList>
    </citation>
    <scope>NUCLEOTIDE SEQUENCE [LARGE SCALE GENOMIC DNA]</scope>
    <source>
        <strain evidence="3 4">JW1</strain>
    </source>
</reference>
<dbReference type="InterPro" id="IPR012334">
    <property type="entry name" value="Pectin_lyas_fold"/>
</dbReference>
<gene>
    <name evidence="3" type="ORF">BET10_05630</name>
</gene>
<dbReference type="SMART" id="SM00710">
    <property type="entry name" value="PbH1"/>
    <property type="match status" value="7"/>
</dbReference>
<protein>
    <recommendedName>
        <fullName evidence="2">Right handed beta helix domain-containing protein</fullName>
    </recommendedName>
</protein>
<dbReference type="STRING" id="1859457.BET10_05630"/>
<dbReference type="Gene3D" id="2.160.20.10">
    <property type="entry name" value="Single-stranded right-handed beta-helix, Pectin lyase-like"/>
    <property type="match status" value="1"/>
</dbReference>
<accession>A0A1S1MZ84</accession>
<dbReference type="InterPro" id="IPR011050">
    <property type="entry name" value="Pectin_lyase_fold/virulence"/>
</dbReference>
<evidence type="ECO:0000259" key="2">
    <source>
        <dbReference type="Pfam" id="PF13229"/>
    </source>
</evidence>
<dbReference type="SUPFAM" id="SSF51126">
    <property type="entry name" value="Pectin lyase-like"/>
    <property type="match status" value="1"/>
</dbReference>
<feature type="domain" description="Right handed beta helix" evidence="2">
    <location>
        <begin position="215"/>
        <end position="363"/>
    </location>
</feature>
<dbReference type="OrthoDB" id="9805017at2"/>
<evidence type="ECO:0000256" key="1">
    <source>
        <dbReference type="SAM" id="SignalP"/>
    </source>
</evidence>
<organism evidence="3 4">
    <name type="scientific">Pseudoalteromonas amylolytica</name>
    <dbReference type="NCBI Taxonomy" id="1859457"/>
    <lineage>
        <taxon>Bacteria</taxon>
        <taxon>Pseudomonadati</taxon>
        <taxon>Pseudomonadota</taxon>
        <taxon>Gammaproteobacteria</taxon>
        <taxon>Alteromonadales</taxon>
        <taxon>Pseudoalteromonadaceae</taxon>
        <taxon>Pseudoalteromonas</taxon>
    </lineage>
</organism>
<comment type="caution">
    <text evidence="3">The sequence shown here is derived from an EMBL/GenBank/DDBJ whole genome shotgun (WGS) entry which is preliminary data.</text>
</comment>
<keyword evidence="4" id="KW-1185">Reference proteome</keyword>
<dbReference type="Proteomes" id="UP000179786">
    <property type="component" value="Unassembled WGS sequence"/>
</dbReference>
<dbReference type="AlphaFoldDB" id="A0A1S1MZ84"/>
<sequence>MKHSSFALYSLLGAPVILTTSAFAAPAASTECDFIVPSSQYLIDGIAMNVSPGDTICLAEGARGPIKVTNVIGSESQPVQIRNQDGVVTTNPYEYSIAIERSKWVRLTSVSDNESIPYGVRLGGTLSVGNLSEQIEVDHIEIYRARFAGMLIKTDPNCDSATWAENFTMHGISIHDNYVHHTEEGEGMYVGYTGKSRTLTCNGETTTVYPHKLENVRIYNNKLEYTAADGIQLNSVLGNAKITGNKIYRTGVSPFAPVWQNTGIQVGGDDVEISNNLIYRSGGNGMVLDGDNLRVLNNNVIYAGENGIFARNAAQQNSQISGGLPHVYKNNLLVQPVTYGIKLYATNTSAPHIITDNTIENNGELDAASRPMTFSFLNDQVIRELHNNHHYIVE</sequence>
<dbReference type="Pfam" id="PF13229">
    <property type="entry name" value="Beta_helix"/>
    <property type="match status" value="1"/>
</dbReference>
<feature type="chain" id="PRO_5010331109" description="Right handed beta helix domain-containing protein" evidence="1">
    <location>
        <begin position="25"/>
        <end position="394"/>
    </location>
</feature>
<dbReference type="InterPro" id="IPR039448">
    <property type="entry name" value="Beta_helix"/>
</dbReference>
<name>A0A1S1MZ84_9GAMM</name>
<evidence type="ECO:0000313" key="3">
    <source>
        <dbReference type="EMBL" id="OHU92404.1"/>
    </source>
</evidence>